<feature type="compositionally biased region" description="Polar residues" evidence="1">
    <location>
        <begin position="296"/>
        <end position="306"/>
    </location>
</feature>
<feature type="compositionally biased region" description="Basic and acidic residues" evidence="1">
    <location>
        <begin position="217"/>
        <end position="227"/>
    </location>
</feature>
<name>A0A6A6ZFX8_9PLEO</name>
<organism evidence="2 3">
    <name type="scientific">Ophiobolus disseminans</name>
    <dbReference type="NCBI Taxonomy" id="1469910"/>
    <lineage>
        <taxon>Eukaryota</taxon>
        <taxon>Fungi</taxon>
        <taxon>Dikarya</taxon>
        <taxon>Ascomycota</taxon>
        <taxon>Pezizomycotina</taxon>
        <taxon>Dothideomycetes</taxon>
        <taxon>Pleosporomycetidae</taxon>
        <taxon>Pleosporales</taxon>
        <taxon>Pleosporineae</taxon>
        <taxon>Phaeosphaeriaceae</taxon>
        <taxon>Ophiobolus</taxon>
    </lineage>
</organism>
<proteinExistence type="predicted"/>
<feature type="region of interest" description="Disordered" evidence="1">
    <location>
        <begin position="362"/>
        <end position="382"/>
    </location>
</feature>
<feature type="compositionally biased region" description="Low complexity" evidence="1">
    <location>
        <begin position="274"/>
        <end position="283"/>
    </location>
</feature>
<feature type="region of interest" description="Disordered" evidence="1">
    <location>
        <begin position="271"/>
        <end position="306"/>
    </location>
</feature>
<accession>A0A6A6ZFX8</accession>
<feature type="compositionally biased region" description="Polar residues" evidence="1">
    <location>
        <begin position="205"/>
        <end position="215"/>
    </location>
</feature>
<dbReference type="OrthoDB" id="3677657at2759"/>
<protein>
    <submittedName>
        <fullName evidence="2">Uncharacterized protein</fullName>
    </submittedName>
</protein>
<dbReference type="AlphaFoldDB" id="A0A6A6ZFX8"/>
<evidence type="ECO:0000256" key="1">
    <source>
        <dbReference type="SAM" id="MobiDB-lite"/>
    </source>
</evidence>
<dbReference type="Proteomes" id="UP000799424">
    <property type="component" value="Unassembled WGS sequence"/>
</dbReference>
<keyword evidence="3" id="KW-1185">Reference proteome</keyword>
<dbReference type="EMBL" id="MU006246">
    <property type="protein sequence ID" value="KAF2819214.1"/>
    <property type="molecule type" value="Genomic_DNA"/>
</dbReference>
<feature type="region of interest" description="Disordered" evidence="1">
    <location>
        <begin position="179"/>
        <end position="227"/>
    </location>
</feature>
<evidence type="ECO:0000313" key="2">
    <source>
        <dbReference type="EMBL" id="KAF2819214.1"/>
    </source>
</evidence>
<feature type="compositionally biased region" description="Basic and acidic residues" evidence="1">
    <location>
        <begin position="284"/>
        <end position="294"/>
    </location>
</feature>
<sequence>MSEPNAAPTATMVHPSDAIIQEIKDKMSENAYLLDYLRLDRVRIEPVKEKNKPSNALPHRMHFGSIPNSRYSPTNVSVLLCVGPAGGPPEQRYRTITRLGEIIGPLSAEKAATEVVPASAFWGINERGFMDPMKVRAVIRYYFIAMKVKLPLVWPIDLVFIKELTAACRLAKVQCDRRTEHSADTLRTSNITTAPAVAHPAALPSDNNGRDSASVQKHPDQDTRGHGTQDIVHATASKPPEAPKNPLHLEAWYGSASPSRLKRSREPPRFYVASQSSQSPSFTSDDRNKAREAEVTQPQQSANRVETQEQIDFISSYRKIIEDEQTYSSALEDNRAKQTVAVHELAEIQSRLGVLREEEKTLKQGRQRGRNDEKHLRHTLSERERAILELGIELERQNKRVKLSKDSSSEGGDEEE</sequence>
<reference evidence="2" key="1">
    <citation type="journal article" date="2020" name="Stud. Mycol.">
        <title>101 Dothideomycetes genomes: a test case for predicting lifestyles and emergence of pathogens.</title>
        <authorList>
            <person name="Haridas S."/>
            <person name="Albert R."/>
            <person name="Binder M."/>
            <person name="Bloem J."/>
            <person name="Labutti K."/>
            <person name="Salamov A."/>
            <person name="Andreopoulos B."/>
            <person name="Baker S."/>
            <person name="Barry K."/>
            <person name="Bills G."/>
            <person name="Bluhm B."/>
            <person name="Cannon C."/>
            <person name="Castanera R."/>
            <person name="Culley D."/>
            <person name="Daum C."/>
            <person name="Ezra D."/>
            <person name="Gonzalez J."/>
            <person name="Henrissat B."/>
            <person name="Kuo A."/>
            <person name="Liang C."/>
            <person name="Lipzen A."/>
            <person name="Lutzoni F."/>
            <person name="Magnuson J."/>
            <person name="Mondo S."/>
            <person name="Nolan M."/>
            <person name="Ohm R."/>
            <person name="Pangilinan J."/>
            <person name="Park H.-J."/>
            <person name="Ramirez L."/>
            <person name="Alfaro M."/>
            <person name="Sun H."/>
            <person name="Tritt A."/>
            <person name="Yoshinaga Y."/>
            <person name="Zwiers L.-H."/>
            <person name="Turgeon B."/>
            <person name="Goodwin S."/>
            <person name="Spatafora J."/>
            <person name="Crous P."/>
            <person name="Grigoriev I."/>
        </authorList>
    </citation>
    <scope>NUCLEOTIDE SEQUENCE</scope>
    <source>
        <strain evidence="2">CBS 113818</strain>
    </source>
</reference>
<gene>
    <name evidence="2" type="ORF">CC86DRAFT_432281</name>
</gene>
<evidence type="ECO:0000313" key="3">
    <source>
        <dbReference type="Proteomes" id="UP000799424"/>
    </source>
</evidence>
<feature type="compositionally biased region" description="Basic and acidic residues" evidence="1">
    <location>
        <begin position="369"/>
        <end position="382"/>
    </location>
</feature>